<dbReference type="InterPro" id="IPR055300">
    <property type="entry name" value="CWZF3/5/7"/>
</dbReference>
<organism evidence="2 3">
    <name type="scientific">Phoenix dactylifera</name>
    <name type="common">Date palm</name>
    <dbReference type="NCBI Taxonomy" id="42345"/>
    <lineage>
        <taxon>Eukaryota</taxon>
        <taxon>Viridiplantae</taxon>
        <taxon>Streptophyta</taxon>
        <taxon>Embryophyta</taxon>
        <taxon>Tracheophyta</taxon>
        <taxon>Spermatophyta</taxon>
        <taxon>Magnoliopsida</taxon>
        <taxon>Liliopsida</taxon>
        <taxon>Arecaceae</taxon>
        <taxon>Coryphoideae</taxon>
        <taxon>Phoeniceae</taxon>
        <taxon>Phoenix</taxon>
    </lineage>
</organism>
<reference evidence="3" key="1">
    <citation type="submission" date="2025-08" db="UniProtKB">
        <authorList>
            <consortium name="RefSeq"/>
        </authorList>
    </citation>
    <scope>IDENTIFICATION</scope>
    <source>
        <tissue evidence="3">Young leaves</tissue>
    </source>
</reference>
<dbReference type="OrthoDB" id="757982at2759"/>
<sequence>MANGDEVEISEIYLHAGLKFLKGAYLLECLRPRNAPVAFRGYIDAANLFKYCAETNEKNGKTEVAAFAYKCMEVAYLRGAFTLQHVCSSSQSTLYKGDTRMLWNFEPKNDNASHLKQLLSIVSNIIFF</sequence>
<dbReference type="PANTHER" id="PTHR46524">
    <property type="entry name" value="CW-TYPE ZINC FINGER"/>
    <property type="match status" value="1"/>
</dbReference>
<dbReference type="GeneID" id="113461747"/>
<keyword evidence="2" id="KW-1185">Reference proteome</keyword>
<dbReference type="KEGG" id="pda:113461747"/>
<dbReference type="AlphaFoldDB" id="A0A8B8J0K1"/>
<protein>
    <submittedName>
        <fullName evidence="3">Cysteine-tryptophan domain-containing zinc finger protein 3-like</fullName>
    </submittedName>
</protein>
<dbReference type="InterPro" id="IPR056406">
    <property type="entry name" value="THD_CWZF3/5/7"/>
</dbReference>
<dbReference type="RefSeq" id="XP_026657615.2">
    <property type="nucleotide sequence ID" value="XM_026801814.2"/>
</dbReference>
<feature type="domain" description="CWZF3/5/7 THD" evidence="1">
    <location>
        <begin position="3"/>
        <end position="84"/>
    </location>
</feature>
<dbReference type="Proteomes" id="UP000228380">
    <property type="component" value="Unplaced"/>
</dbReference>
<name>A0A8B8J0K1_PHODC</name>
<dbReference type="Pfam" id="PF24756">
    <property type="entry name" value="THD_CWZF3-5-7"/>
    <property type="match status" value="1"/>
</dbReference>
<evidence type="ECO:0000313" key="3">
    <source>
        <dbReference type="RefSeq" id="XP_026657615.2"/>
    </source>
</evidence>
<evidence type="ECO:0000313" key="2">
    <source>
        <dbReference type="Proteomes" id="UP000228380"/>
    </source>
</evidence>
<gene>
    <name evidence="3" type="primary">LOC113461747</name>
</gene>
<dbReference type="PANTHER" id="PTHR46524:SF7">
    <property type="entry name" value="CW-TYPE ZINC FINGER"/>
    <property type="match status" value="1"/>
</dbReference>
<accession>A0A8B8J0K1</accession>
<proteinExistence type="predicted"/>
<evidence type="ECO:0000259" key="1">
    <source>
        <dbReference type="Pfam" id="PF24756"/>
    </source>
</evidence>